<gene>
    <name evidence="1" type="ORF">S01H1_64243</name>
</gene>
<name>X0XDK8_9ZZZZ</name>
<protein>
    <submittedName>
        <fullName evidence="1">Uncharacterized protein</fullName>
    </submittedName>
</protein>
<dbReference type="EMBL" id="BARS01042339">
    <property type="protein sequence ID" value="GAG41185.1"/>
    <property type="molecule type" value="Genomic_DNA"/>
</dbReference>
<evidence type="ECO:0000313" key="1">
    <source>
        <dbReference type="EMBL" id="GAG41185.1"/>
    </source>
</evidence>
<proteinExistence type="predicted"/>
<comment type="caution">
    <text evidence="1">The sequence shown here is derived from an EMBL/GenBank/DDBJ whole genome shotgun (WGS) entry which is preliminary data.</text>
</comment>
<reference evidence="1" key="1">
    <citation type="journal article" date="2014" name="Front. Microbiol.">
        <title>High frequency of phylogenetically diverse reductive dehalogenase-homologous genes in deep subseafloor sedimentary metagenomes.</title>
        <authorList>
            <person name="Kawai M."/>
            <person name="Futagami T."/>
            <person name="Toyoda A."/>
            <person name="Takaki Y."/>
            <person name="Nishi S."/>
            <person name="Hori S."/>
            <person name="Arai W."/>
            <person name="Tsubouchi T."/>
            <person name="Morono Y."/>
            <person name="Uchiyama I."/>
            <person name="Ito T."/>
            <person name="Fujiyama A."/>
            <person name="Inagaki F."/>
            <person name="Takami H."/>
        </authorList>
    </citation>
    <scope>NUCLEOTIDE SEQUENCE</scope>
    <source>
        <strain evidence="1">Expedition CK06-06</strain>
    </source>
</reference>
<dbReference type="AlphaFoldDB" id="X0XDK8"/>
<sequence length="71" mass="8515">MKDSDIKRVYNPHLKKYQWQRKIQVRCSNCKMWINEETTKFVNIEEDIQGADILTFICPDCGQTSRSRRYG</sequence>
<accession>X0XDK8</accession>
<organism evidence="1">
    <name type="scientific">marine sediment metagenome</name>
    <dbReference type="NCBI Taxonomy" id="412755"/>
    <lineage>
        <taxon>unclassified sequences</taxon>
        <taxon>metagenomes</taxon>
        <taxon>ecological metagenomes</taxon>
    </lineage>
</organism>